<evidence type="ECO:0000256" key="9">
    <source>
        <dbReference type="SAM" id="Phobius"/>
    </source>
</evidence>
<dbReference type="PRINTS" id="PR00237">
    <property type="entry name" value="GPCRRHODOPSN"/>
</dbReference>
<reference evidence="14" key="1">
    <citation type="submission" date="2017-02" db="UniProtKB">
        <authorList>
            <consortium name="WormBaseParasite"/>
        </authorList>
    </citation>
    <scope>IDENTIFICATION</scope>
</reference>
<gene>
    <name evidence="11" type="ORF">DME_LOCUS3338</name>
</gene>
<keyword evidence="2" id="KW-1003">Cell membrane</keyword>
<feature type="transmembrane region" description="Helical" evidence="9">
    <location>
        <begin position="20"/>
        <end position="48"/>
    </location>
</feature>
<evidence type="ECO:0000256" key="8">
    <source>
        <dbReference type="ARBA" id="ARBA00023224"/>
    </source>
</evidence>
<dbReference type="GO" id="GO:0004930">
    <property type="term" value="F:G protein-coupled receptor activity"/>
    <property type="evidence" value="ECO:0007669"/>
    <property type="project" value="UniProtKB-KW"/>
</dbReference>
<keyword evidence="5" id="KW-0297">G-protein coupled receptor</keyword>
<feature type="transmembrane region" description="Helical" evidence="9">
    <location>
        <begin position="258"/>
        <end position="285"/>
    </location>
</feature>
<dbReference type="PANTHER" id="PTHR22752">
    <property type="entry name" value="G PROTEIN-COUPLED RECEPTOR"/>
    <property type="match status" value="1"/>
</dbReference>
<dbReference type="Proteomes" id="UP000038040">
    <property type="component" value="Unplaced"/>
</dbReference>
<evidence type="ECO:0000256" key="4">
    <source>
        <dbReference type="ARBA" id="ARBA00022989"/>
    </source>
</evidence>
<proteinExistence type="predicted"/>
<evidence type="ECO:0000259" key="10">
    <source>
        <dbReference type="PROSITE" id="PS50262"/>
    </source>
</evidence>
<evidence type="ECO:0000313" key="14">
    <source>
        <dbReference type="WBParaSite" id="DME_0000972201-mRNA-1"/>
    </source>
</evidence>
<evidence type="ECO:0000313" key="12">
    <source>
        <dbReference type="Proteomes" id="UP000038040"/>
    </source>
</evidence>
<evidence type="ECO:0000256" key="1">
    <source>
        <dbReference type="ARBA" id="ARBA00004651"/>
    </source>
</evidence>
<dbReference type="InterPro" id="IPR017452">
    <property type="entry name" value="GPCR_Rhodpsn_7TM"/>
</dbReference>
<dbReference type="SUPFAM" id="SSF81321">
    <property type="entry name" value="Family A G protein-coupled receptor-like"/>
    <property type="match status" value="1"/>
</dbReference>
<name>A0A0N4UP54_DRAME</name>
<keyword evidence="7" id="KW-0675">Receptor</keyword>
<feature type="domain" description="G-protein coupled receptors family 1 profile" evidence="10">
    <location>
        <begin position="38"/>
        <end position="278"/>
    </location>
</feature>
<dbReference type="AlphaFoldDB" id="A0A0N4UP54"/>
<evidence type="ECO:0000256" key="5">
    <source>
        <dbReference type="ARBA" id="ARBA00023040"/>
    </source>
</evidence>
<dbReference type="Gene3D" id="1.20.1070.10">
    <property type="entry name" value="Rhodopsin 7-helix transmembrane proteins"/>
    <property type="match status" value="1"/>
</dbReference>
<dbReference type="CDD" id="cd00637">
    <property type="entry name" value="7tm_classA_rhodopsin-like"/>
    <property type="match status" value="1"/>
</dbReference>
<sequence length="309" mass="35177">MYLTNDSDWLLHPLNITTEPLLILGLTFSCISILALTANFALLVYIISHRLYRNFISSHFIAHLCITNAVALCILLPMFIYAVWTGRNLWAYSNLMCRIQTLLTCSVWTVTHFMALCIAGVHLLTFARIHYEQLFGLPPNMLCALAWLIAFGLALPTITNGHIVIYDPAFRHCIWGNSDSGLKFLTYQIILGVFIPASLASYAYVRVLGILYHSPIVFQSIGLYKSRFLVYAFLLSPFYQLPFYLITMVQKWRAITSVFPIIFMFLAYTQCIVSPTLYGASLFLMKEEDMALTARAHKSPNAHHLTQRL</sequence>
<dbReference type="PANTHER" id="PTHR22752:SF1">
    <property type="entry name" value="G-PROTEIN COUPLED RECEPTOR 176"/>
    <property type="match status" value="1"/>
</dbReference>
<dbReference type="WBParaSite" id="DME_0000972201-mRNA-1">
    <property type="protein sequence ID" value="DME_0000972201-mRNA-1"/>
    <property type="gene ID" value="DME_0000972201"/>
</dbReference>
<feature type="transmembrane region" description="Helical" evidence="9">
    <location>
        <begin position="110"/>
        <end position="129"/>
    </location>
</feature>
<accession>A0A0N4UP54</accession>
<keyword evidence="3 9" id="KW-0812">Transmembrane</keyword>
<organism evidence="12 14">
    <name type="scientific">Dracunculus medinensis</name>
    <name type="common">Guinea worm</name>
    <dbReference type="NCBI Taxonomy" id="318479"/>
    <lineage>
        <taxon>Eukaryota</taxon>
        <taxon>Metazoa</taxon>
        <taxon>Ecdysozoa</taxon>
        <taxon>Nematoda</taxon>
        <taxon>Chromadorea</taxon>
        <taxon>Rhabditida</taxon>
        <taxon>Spirurina</taxon>
        <taxon>Dracunculoidea</taxon>
        <taxon>Dracunculidae</taxon>
        <taxon>Dracunculus</taxon>
    </lineage>
</organism>
<dbReference type="Proteomes" id="UP000274756">
    <property type="component" value="Unassembled WGS sequence"/>
</dbReference>
<evidence type="ECO:0000256" key="2">
    <source>
        <dbReference type="ARBA" id="ARBA00022475"/>
    </source>
</evidence>
<dbReference type="PROSITE" id="PS50262">
    <property type="entry name" value="G_PROTEIN_RECEP_F1_2"/>
    <property type="match status" value="1"/>
</dbReference>
<dbReference type="GO" id="GO:0005886">
    <property type="term" value="C:plasma membrane"/>
    <property type="evidence" value="ECO:0007669"/>
    <property type="project" value="UniProtKB-SubCell"/>
</dbReference>
<dbReference type="OrthoDB" id="5912892at2759"/>
<protein>
    <submittedName>
        <fullName evidence="14">G_PROTEIN_RECEP_F1_2 domain-containing protein</fullName>
    </submittedName>
</protein>
<evidence type="ECO:0000256" key="7">
    <source>
        <dbReference type="ARBA" id="ARBA00023170"/>
    </source>
</evidence>
<evidence type="ECO:0000256" key="3">
    <source>
        <dbReference type="ARBA" id="ARBA00022692"/>
    </source>
</evidence>
<evidence type="ECO:0000313" key="11">
    <source>
        <dbReference type="EMBL" id="VDN53365.1"/>
    </source>
</evidence>
<evidence type="ECO:0000313" key="13">
    <source>
        <dbReference type="Proteomes" id="UP000274756"/>
    </source>
</evidence>
<keyword evidence="8" id="KW-0807">Transducer</keyword>
<feature type="transmembrane region" description="Helical" evidence="9">
    <location>
        <begin position="228"/>
        <end position="246"/>
    </location>
</feature>
<evidence type="ECO:0000256" key="6">
    <source>
        <dbReference type="ARBA" id="ARBA00023136"/>
    </source>
</evidence>
<feature type="transmembrane region" description="Helical" evidence="9">
    <location>
        <begin position="185"/>
        <end position="207"/>
    </location>
</feature>
<reference evidence="11 13" key="2">
    <citation type="submission" date="2018-11" db="EMBL/GenBank/DDBJ databases">
        <authorList>
            <consortium name="Pathogen Informatics"/>
        </authorList>
    </citation>
    <scope>NUCLEOTIDE SEQUENCE [LARGE SCALE GENOMIC DNA]</scope>
</reference>
<keyword evidence="6 9" id="KW-0472">Membrane</keyword>
<keyword evidence="4 9" id="KW-1133">Transmembrane helix</keyword>
<keyword evidence="13" id="KW-1185">Reference proteome</keyword>
<comment type="subcellular location">
    <subcellularLocation>
        <location evidence="1">Cell membrane</location>
        <topology evidence="1">Multi-pass membrane protein</topology>
    </subcellularLocation>
</comment>
<feature type="transmembrane region" description="Helical" evidence="9">
    <location>
        <begin position="60"/>
        <end position="84"/>
    </location>
</feature>
<dbReference type="EMBL" id="UYYG01000124">
    <property type="protein sequence ID" value="VDN53365.1"/>
    <property type="molecule type" value="Genomic_DNA"/>
</dbReference>
<feature type="transmembrane region" description="Helical" evidence="9">
    <location>
        <begin position="141"/>
        <end position="165"/>
    </location>
</feature>
<dbReference type="InterPro" id="IPR000276">
    <property type="entry name" value="GPCR_Rhodpsn"/>
</dbReference>